<gene>
    <name evidence="6 8" type="primary">csrA</name>
    <name evidence="8" type="ORF">HLQ16_08885</name>
</gene>
<dbReference type="InterPro" id="IPR036107">
    <property type="entry name" value="CsrA_sf"/>
</dbReference>
<dbReference type="Pfam" id="PF03646">
    <property type="entry name" value="FlaG"/>
    <property type="match status" value="1"/>
</dbReference>
<reference evidence="8 9" key="1">
    <citation type="submission" date="2020-05" db="EMBL/GenBank/DDBJ databases">
        <title>Complete genome of Clostridium estertheticum subspecies estertheticum, isolated from Vacuum packed lamb meat from New Zealand imported to Switzerland.</title>
        <authorList>
            <person name="Wambui J."/>
            <person name="Stevens M.J.A."/>
            <person name="Stephan R."/>
        </authorList>
    </citation>
    <scope>NUCLEOTIDE SEQUENCE [LARGE SCALE GENOMIC DNA]</scope>
    <source>
        <strain evidence="8 9">CEST001</strain>
    </source>
</reference>
<dbReference type="GO" id="GO:0045947">
    <property type="term" value="P:negative regulation of translational initiation"/>
    <property type="evidence" value="ECO:0007669"/>
    <property type="project" value="UniProtKB-UniRule"/>
</dbReference>
<evidence type="ECO:0000256" key="6">
    <source>
        <dbReference type="HAMAP-Rule" id="MF_00167"/>
    </source>
</evidence>
<dbReference type="SUPFAM" id="SSF117130">
    <property type="entry name" value="CsrA-like"/>
    <property type="match status" value="1"/>
</dbReference>
<dbReference type="AlphaFoldDB" id="A0A7Y3SVE8"/>
<feature type="region of interest" description="Disordered" evidence="7">
    <location>
        <begin position="94"/>
        <end position="121"/>
    </location>
</feature>
<dbReference type="SUPFAM" id="SSF160214">
    <property type="entry name" value="FlaG-like"/>
    <property type="match status" value="1"/>
</dbReference>
<name>A0A7Y3SVE8_9CLOT</name>
<dbReference type="FunFam" id="2.60.40.4380:FF:000002">
    <property type="entry name" value="Translational regulator CsrA"/>
    <property type="match status" value="1"/>
</dbReference>
<dbReference type="GO" id="GO:0006402">
    <property type="term" value="P:mRNA catabolic process"/>
    <property type="evidence" value="ECO:0007669"/>
    <property type="project" value="InterPro"/>
</dbReference>
<evidence type="ECO:0000256" key="3">
    <source>
        <dbReference type="ARBA" id="ARBA00022795"/>
    </source>
</evidence>
<sequence>MLVIGRKKGESLLIGENVEINVVKIENGSVKIGINAPREITILRKELYTEVTDENQRAMVFDAAILEKLNNKSGGNMDIGGNIKNDFIDMSSFQKKPESNKVSKPTENNNQLRNKDNSEKEVKNAVNKINKFLEGDGTHLQYEQHDVFNEMIIKVIDNKTDTVLNEIPSKQILDMVAKMCEMAGILVDKKA</sequence>
<comment type="similarity">
    <text evidence="6">Belongs to the CsrA/RsmA family.</text>
</comment>
<comment type="subcellular location">
    <subcellularLocation>
        <location evidence="6">Cytoplasm</location>
    </subcellularLocation>
</comment>
<accession>A0A7Y3SVE8</accession>
<evidence type="ECO:0000256" key="4">
    <source>
        <dbReference type="ARBA" id="ARBA00022845"/>
    </source>
</evidence>
<keyword evidence="1 6" id="KW-0963">Cytoplasm</keyword>
<proteinExistence type="inferred from homology"/>
<dbReference type="Gene3D" id="2.60.40.4380">
    <property type="entry name" value="Translational regulator CsrA"/>
    <property type="match status" value="1"/>
</dbReference>
<keyword evidence="3 6" id="KW-1005">Bacterial flagellum biogenesis</keyword>
<dbReference type="HAMAP" id="MF_00167">
    <property type="entry name" value="CsrA"/>
    <property type="match status" value="1"/>
</dbReference>
<dbReference type="PANTHER" id="PTHR34984:SF1">
    <property type="entry name" value="CARBON STORAGE REGULATOR"/>
    <property type="match status" value="1"/>
</dbReference>
<feature type="compositionally biased region" description="Polar residues" evidence="7">
    <location>
        <begin position="102"/>
        <end position="112"/>
    </location>
</feature>
<evidence type="ECO:0000256" key="7">
    <source>
        <dbReference type="SAM" id="MobiDB-lite"/>
    </source>
</evidence>
<keyword evidence="4 6" id="KW-0810">Translation regulation</keyword>
<dbReference type="InterPro" id="IPR035924">
    <property type="entry name" value="FlaG-like_sf"/>
</dbReference>
<dbReference type="EMBL" id="JABEYB010000006">
    <property type="protein sequence ID" value="NNU76041.1"/>
    <property type="molecule type" value="Genomic_DNA"/>
</dbReference>
<organism evidence="8 9">
    <name type="scientific">Clostridium estertheticum</name>
    <dbReference type="NCBI Taxonomy" id="238834"/>
    <lineage>
        <taxon>Bacteria</taxon>
        <taxon>Bacillati</taxon>
        <taxon>Bacillota</taxon>
        <taxon>Clostridia</taxon>
        <taxon>Eubacteriales</taxon>
        <taxon>Clostridiaceae</taxon>
        <taxon>Clostridium</taxon>
    </lineage>
</organism>
<dbReference type="InterPro" id="IPR003751">
    <property type="entry name" value="CsrA"/>
</dbReference>
<dbReference type="GO" id="GO:0005829">
    <property type="term" value="C:cytosol"/>
    <property type="evidence" value="ECO:0007669"/>
    <property type="project" value="TreeGrafter"/>
</dbReference>
<dbReference type="InterPro" id="IPR005186">
    <property type="entry name" value="FlaG"/>
</dbReference>
<protein>
    <recommendedName>
        <fullName evidence="6">Translational regulator CsrA</fullName>
    </recommendedName>
</protein>
<evidence type="ECO:0000256" key="1">
    <source>
        <dbReference type="ARBA" id="ARBA00022490"/>
    </source>
</evidence>
<dbReference type="Gene3D" id="3.30.160.170">
    <property type="entry name" value="FlaG-like"/>
    <property type="match status" value="1"/>
</dbReference>
<dbReference type="Proteomes" id="UP000531659">
    <property type="component" value="Unassembled WGS sequence"/>
</dbReference>
<evidence type="ECO:0000313" key="9">
    <source>
        <dbReference type="Proteomes" id="UP000531659"/>
    </source>
</evidence>
<dbReference type="NCBIfam" id="TIGR00202">
    <property type="entry name" value="csrA"/>
    <property type="match status" value="1"/>
</dbReference>
<comment type="caution">
    <text evidence="8">The sequence shown here is derived from an EMBL/GenBank/DDBJ whole genome shotgun (WGS) entry which is preliminary data.</text>
</comment>
<keyword evidence="2 6" id="KW-0678">Repressor</keyword>
<comment type="subunit">
    <text evidence="6">Homodimer; the beta-strands of each monomer intercalate to form a hydrophobic core, while the alpha-helices form wings that extend away from the core.</text>
</comment>
<keyword evidence="5 6" id="KW-0694">RNA-binding</keyword>
<dbReference type="GO" id="GO:0044781">
    <property type="term" value="P:bacterial-type flagellum organization"/>
    <property type="evidence" value="ECO:0007669"/>
    <property type="project" value="UniProtKB-KW"/>
</dbReference>
<evidence type="ECO:0000256" key="5">
    <source>
        <dbReference type="ARBA" id="ARBA00022884"/>
    </source>
</evidence>
<dbReference type="GO" id="GO:0006109">
    <property type="term" value="P:regulation of carbohydrate metabolic process"/>
    <property type="evidence" value="ECO:0007669"/>
    <property type="project" value="InterPro"/>
</dbReference>
<evidence type="ECO:0000256" key="2">
    <source>
        <dbReference type="ARBA" id="ARBA00022491"/>
    </source>
</evidence>
<dbReference type="GO" id="GO:0048027">
    <property type="term" value="F:mRNA 5'-UTR binding"/>
    <property type="evidence" value="ECO:0007669"/>
    <property type="project" value="UniProtKB-UniRule"/>
</dbReference>
<comment type="function">
    <text evidence="6">A translational regulator that binds mRNA to regulate translation initiation and/or mRNA stability. Usually binds in the 5'-UTR at or near the Shine-Dalgarno sequence preventing ribosome-binding, thus repressing translation. Its main target seems to be the major flagellin gene, while its function is anatagonized by FliW.</text>
</comment>
<dbReference type="NCBIfam" id="NF002469">
    <property type="entry name" value="PRK01712.1"/>
    <property type="match status" value="1"/>
</dbReference>
<dbReference type="PANTHER" id="PTHR34984">
    <property type="entry name" value="CARBON STORAGE REGULATOR"/>
    <property type="match status" value="1"/>
</dbReference>
<dbReference type="GO" id="GO:1902208">
    <property type="term" value="P:regulation of bacterial-type flagellum assembly"/>
    <property type="evidence" value="ECO:0007669"/>
    <property type="project" value="UniProtKB-UniRule"/>
</dbReference>
<evidence type="ECO:0000313" key="8">
    <source>
        <dbReference type="EMBL" id="NNU76041.1"/>
    </source>
</evidence>
<dbReference type="Pfam" id="PF02599">
    <property type="entry name" value="CsrA"/>
    <property type="match status" value="1"/>
</dbReference>